<gene>
    <name evidence="6" type="ORF">F5Z01DRAFT_641613</name>
</gene>
<evidence type="ECO:0000256" key="5">
    <source>
        <dbReference type="SAM" id="MobiDB-lite"/>
    </source>
</evidence>
<comment type="subcellular location">
    <subcellularLocation>
        <location evidence="1">Nucleus</location>
        <location evidence="1">Nucleolus</location>
    </subcellularLocation>
</comment>
<accession>A0A9P7ZWG7</accession>
<feature type="compositionally biased region" description="Basic and acidic residues" evidence="5">
    <location>
        <begin position="157"/>
        <end position="173"/>
    </location>
</feature>
<keyword evidence="4" id="KW-0539">Nucleus</keyword>
<comment type="similarity">
    <text evidence="2">Belongs to the SLX9 family.</text>
</comment>
<dbReference type="InterPro" id="IPR028160">
    <property type="entry name" value="Slx9-like"/>
</dbReference>
<dbReference type="Proteomes" id="UP000887229">
    <property type="component" value="Unassembled WGS sequence"/>
</dbReference>
<feature type="compositionally biased region" description="Basic residues" evidence="5">
    <location>
        <begin position="74"/>
        <end position="87"/>
    </location>
</feature>
<dbReference type="AlphaFoldDB" id="A0A9P7ZWG7"/>
<dbReference type="GO" id="GO:0000462">
    <property type="term" value="P:maturation of SSU-rRNA from tricistronic rRNA transcript (SSU-rRNA, 5.8S rRNA, LSU-rRNA)"/>
    <property type="evidence" value="ECO:0007669"/>
    <property type="project" value="InterPro"/>
</dbReference>
<dbReference type="OrthoDB" id="5429132at2759"/>
<dbReference type="Pfam" id="PF15341">
    <property type="entry name" value="SLX9"/>
    <property type="match status" value="1"/>
</dbReference>
<evidence type="ECO:0000256" key="1">
    <source>
        <dbReference type="ARBA" id="ARBA00004604"/>
    </source>
</evidence>
<evidence type="ECO:0000313" key="6">
    <source>
        <dbReference type="EMBL" id="KAG9258872.1"/>
    </source>
</evidence>
<evidence type="ECO:0000256" key="4">
    <source>
        <dbReference type="ARBA" id="ARBA00023242"/>
    </source>
</evidence>
<name>A0A9P7ZWG7_9HYPO</name>
<feature type="compositionally biased region" description="Basic residues" evidence="5">
    <location>
        <begin position="112"/>
        <end position="128"/>
    </location>
</feature>
<dbReference type="GO" id="GO:0030686">
    <property type="term" value="C:90S preribosome"/>
    <property type="evidence" value="ECO:0007669"/>
    <property type="project" value="InterPro"/>
</dbReference>
<dbReference type="RefSeq" id="XP_046122796.1">
    <property type="nucleotide sequence ID" value="XM_046262589.1"/>
</dbReference>
<keyword evidence="7" id="KW-1185">Reference proteome</keyword>
<organism evidence="6 7">
    <name type="scientific">Emericellopsis atlantica</name>
    <dbReference type="NCBI Taxonomy" id="2614577"/>
    <lineage>
        <taxon>Eukaryota</taxon>
        <taxon>Fungi</taxon>
        <taxon>Dikarya</taxon>
        <taxon>Ascomycota</taxon>
        <taxon>Pezizomycotina</taxon>
        <taxon>Sordariomycetes</taxon>
        <taxon>Hypocreomycetidae</taxon>
        <taxon>Hypocreales</taxon>
        <taxon>Bionectriaceae</taxon>
        <taxon>Emericellopsis</taxon>
    </lineage>
</organism>
<protein>
    <recommendedName>
        <fullName evidence="3">Ribosome biogenesis protein SLX9</fullName>
    </recommendedName>
</protein>
<sequence>MAPTAPPSSKPSARTLRHQRITGQIHPLLPSKLFRPDAQVSDSFISSKRDKRTIKHSSFLSKIQSTPHAPNRVGKNKSGHRRNKRPGNKLTALDGLEDALPDVSDAPEMGKVRARSLKSRPGALKRKERMMKSEMERFGMNMANLAKVAEQAPSKTQEAKEGQEVKSKEDQGRASRWAALRGYVSSTMEQNPAFADKS</sequence>
<evidence type="ECO:0000313" key="7">
    <source>
        <dbReference type="Proteomes" id="UP000887229"/>
    </source>
</evidence>
<evidence type="ECO:0000256" key="2">
    <source>
        <dbReference type="ARBA" id="ARBA00011022"/>
    </source>
</evidence>
<feature type="region of interest" description="Disordered" evidence="5">
    <location>
        <begin position="43"/>
        <end position="128"/>
    </location>
</feature>
<comment type="caution">
    <text evidence="6">The sequence shown here is derived from an EMBL/GenBank/DDBJ whole genome shotgun (WGS) entry which is preliminary data.</text>
</comment>
<evidence type="ECO:0000256" key="3">
    <source>
        <dbReference type="ARBA" id="ARBA00021321"/>
    </source>
</evidence>
<feature type="region of interest" description="Disordered" evidence="5">
    <location>
        <begin position="150"/>
        <end position="175"/>
    </location>
</feature>
<dbReference type="EMBL" id="MU251242">
    <property type="protein sequence ID" value="KAG9258872.1"/>
    <property type="molecule type" value="Genomic_DNA"/>
</dbReference>
<reference evidence="6" key="1">
    <citation type="journal article" date="2021" name="IMA Fungus">
        <title>Genomic characterization of three marine fungi, including Emericellopsis atlantica sp. nov. with signatures of a generalist lifestyle and marine biomass degradation.</title>
        <authorList>
            <person name="Hagestad O.C."/>
            <person name="Hou L."/>
            <person name="Andersen J.H."/>
            <person name="Hansen E.H."/>
            <person name="Altermark B."/>
            <person name="Li C."/>
            <person name="Kuhnert E."/>
            <person name="Cox R.J."/>
            <person name="Crous P.W."/>
            <person name="Spatafora J.W."/>
            <person name="Lail K."/>
            <person name="Amirebrahimi M."/>
            <person name="Lipzen A."/>
            <person name="Pangilinan J."/>
            <person name="Andreopoulos W."/>
            <person name="Hayes R.D."/>
            <person name="Ng V."/>
            <person name="Grigoriev I.V."/>
            <person name="Jackson S.A."/>
            <person name="Sutton T.D.S."/>
            <person name="Dobson A.D.W."/>
            <person name="Rama T."/>
        </authorList>
    </citation>
    <scope>NUCLEOTIDE SEQUENCE</scope>
    <source>
        <strain evidence="6">TS7</strain>
    </source>
</reference>
<dbReference type="GO" id="GO:0005730">
    <property type="term" value="C:nucleolus"/>
    <property type="evidence" value="ECO:0007669"/>
    <property type="project" value="UniProtKB-SubCell"/>
</dbReference>
<feature type="compositionally biased region" description="Polar residues" evidence="5">
    <location>
        <begin position="56"/>
        <end position="68"/>
    </location>
</feature>
<dbReference type="GeneID" id="70293492"/>
<dbReference type="GO" id="GO:0030688">
    <property type="term" value="C:preribosome, small subunit precursor"/>
    <property type="evidence" value="ECO:0007669"/>
    <property type="project" value="InterPro"/>
</dbReference>
<proteinExistence type="inferred from homology"/>